<evidence type="ECO:0000259" key="4">
    <source>
        <dbReference type="PROSITE" id="PS50042"/>
    </source>
</evidence>
<dbReference type="EMBL" id="JBHPON010000001">
    <property type="protein sequence ID" value="MFC6035688.1"/>
    <property type="molecule type" value="Genomic_DNA"/>
</dbReference>
<organism evidence="6 7">
    <name type="scientific">Hyphococcus aureus</name>
    <dbReference type="NCBI Taxonomy" id="2666033"/>
    <lineage>
        <taxon>Bacteria</taxon>
        <taxon>Pseudomonadati</taxon>
        <taxon>Pseudomonadota</taxon>
        <taxon>Alphaproteobacteria</taxon>
        <taxon>Parvularculales</taxon>
        <taxon>Parvularculaceae</taxon>
        <taxon>Hyphococcus</taxon>
    </lineage>
</organism>
<comment type="caution">
    <text evidence="6">The sequence shown here is derived from an EMBL/GenBank/DDBJ whole genome shotgun (WGS) entry which is preliminary data.</text>
</comment>
<evidence type="ECO:0000256" key="2">
    <source>
        <dbReference type="ARBA" id="ARBA00023125"/>
    </source>
</evidence>
<dbReference type="Pfam" id="PF13545">
    <property type="entry name" value="HTH_Crp_2"/>
    <property type="match status" value="1"/>
</dbReference>
<evidence type="ECO:0000313" key="7">
    <source>
        <dbReference type="Proteomes" id="UP001596116"/>
    </source>
</evidence>
<dbReference type="InterPro" id="IPR012318">
    <property type="entry name" value="HTH_CRP"/>
</dbReference>
<feature type="domain" description="HTH crp-type" evidence="5">
    <location>
        <begin position="144"/>
        <end position="218"/>
    </location>
</feature>
<dbReference type="PROSITE" id="PS51063">
    <property type="entry name" value="HTH_CRP_2"/>
    <property type="match status" value="1"/>
</dbReference>
<sequence length="244" mass="27832">MDALFRRLNYYADLNEDDRTALDGLKYRVEVYESGEEIITRGDDPGDAFIVSSGWAARYIALEDGRSQILNFMLPGDVYDLQVFVSSGADHSVLALNQVKVLEIKRREILSVFDKKGRAGAAFWWCALQEEAILREQIVRNGRRSARERVAHLLLELHRRALISGEGAGDSFHMPVSQAMLADALGLSFVHINRVLRELEKAGALSRKKGWITLERREHLVELCDFRDDYLHLDANPRRLGFNF</sequence>
<dbReference type="Gene3D" id="1.10.10.10">
    <property type="entry name" value="Winged helix-like DNA-binding domain superfamily/Winged helix DNA-binding domain"/>
    <property type="match status" value="1"/>
</dbReference>
<gene>
    <name evidence="6" type="ORF">ACFMB1_09055</name>
</gene>
<keyword evidence="1" id="KW-0805">Transcription regulation</keyword>
<dbReference type="Gene3D" id="2.60.120.10">
    <property type="entry name" value="Jelly Rolls"/>
    <property type="match status" value="1"/>
</dbReference>
<evidence type="ECO:0000313" key="6">
    <source>
        <dbReference type="EMBL" id="MFC6035688.1"/>
    </source>
</evidence>
<dbReference type="SUPFAM" id="SSF51206">
    <property type="entry name" value="cAMP-binding domain-like"/>
    <property type="match status" value="1"/>
</dbReference>
<protein>
    <submittedName>
        <fullName evidence="6">Crp/Fnr family transcriptional regulator</fullName>
    </submittedName>
</protein>
<name>A0ABW1KZ18_9PROT</name>
<dbReference type="PROSITE" id="PS50042">
    <property type="entry name" value="CNMP_BINDING_3"/>
    <property type="match status" value="1"/>
</dbReference>
<keyword evidence="7" id="KW-1185">Reference proteome</keyword>
<reference evidence="6 7" key="1">
    <citation type="submission" date="2024-09" db="EMBL/GenBank/DDBJ databases">
        <authorList>
            <person name="Zhang Z.-H."/>
        </authorList>
    </citation>
    <scope>NUCLEOTIDE SEQUENCE [LARGE SCALE GENOMIC DNA]</scope>
    <source>
        <strain evidence="6 7">HHTR114</strain>
    </source>
</reference>
<feature type="domain" description="Cyclic nucleotide-binding" evidence="4">
    <location>
        <begin position="10"/>
        <end position="79"/>
    </location>
</feature>
<dbReference type="InterPro" id="IPR050397">
    <property type="entry name" value="Env_Response_Regulators"/>
</dbReference>
<dbReference type="InterPro" id="IPR036390">
    <property type="entry name" value="WH_DNA-bd_sf"/>
</dbReference>
<dbReference type="Pfam" id="PF00027">
    <property type="entry name" value="cNMP_binding"/>
    <property type="match status" value="1"/>
</dbReference>
<dbReference type="SUPFAM" id="SSF46785">
    <property type="entry name" value="Winged helix' DNA-binding domain"/>
    <property type="match status" value="1"/>
</dbReference>
<dbReference type="InterPro" id="IPR000595">
    <property type="entry name" value="cNMP-bd_dom"/>
</dbReference>
<keyword evidence="3" id="KW-0804">Transcription</keyword>
<evidence type="ECO:0000259" key="5">
    <source>
        <dbReference type="PROSITE" id="PS51063"/>
    </source>
</evidence>
<dbReference type="RefSeq" id="WP_379878820.1">
    <property type="nucleotide sequence ID" value="NZ_JBHPON010000001.1"/>
</dbReference>
<dbReference type="PANTHER" id="PTHR24567">
    <property type="entry name" value="CRP FAMILY TRANSCRIPTIONAL REGULATORY PROTEIN"/>
    <property type="match status" value="1"/>
</dbReference>
<dbReference type="InterPro" id="IPR018490">
    <property type="entry name" value="cNMP-bd_dom_sf"/>
</dbReference>
<dbReference type="InterPro" id="IPR014710">
    <property type="entry name" value="RmlC-like_jellyroll"/>
</dbReference>
<dbReference type="Proteomes" id="UP001596116">
    <property type="component" value="Unassembled WGS sequence"/>
</dbReference>
<keyword evidence="2" id="KW-0238">DNA-binding</keyword>
<proteinExistence type="predicted"/>
<dbReference type="CDD" id="cd00038">
    <property type="entry name" value="CAP_ED"/>
    <property type="match status" value="1"/>
</dbReference>
<dbReference type="InterPro" id="IPR036388">
    <property type="entry name" value="WH-like_DNA-bd_sf"/>
</dbReference>
<dbReference type="PANTHER" id="PTHR24567:SF68">
    <property type="entry name" value="DNA-BINDING TRANSCRIPTIONAL DUAL REGULATOR CRP"/>
    <property type="match status" value="1"/>
</dbReference>
<evidence type="ECO:0000256" key="3">
    <source>
        <dbReference type="ARBA" id="ARBA00023163"/>
    </source>
</evidence>
<accession>A0ABW1KZ18</accession>
<evidence type="ECO:0000256" key="1">
    <source>
        <dbReference type="ARBA" id="ARBA00023015"/>
    </source>
</evidence>